<feature type="transmembrane region" description="Helical" evidence="13">
    <location>
        <begin position="6"/>
        <end position="24"/>
    </location>
</feature>
<evidence type="ECO:0000256" key="3">
    <source>
        <dbReference type="ARBA" id="ARBA00011071"/>
    </source>
</evidence>
<evidence type="ECO:0000256" key="1">
    <source>
        <dbReference type="ARBA" id="ARBA00004477"/>
    </source>
</evidence>
<feature type="transmembrane region" description="Helical" evidence="13">
    <location>
        <begin position="199"/>
        <end position="220"/>
    </location>
</feature>
<dbReference type="GO" id="GO:0004376">
    <property type="term" value="F:GPI mannosyltransferase activity"/>
    <property type="evidence" value="ECO:0007669"/>
    <property type="project" value="InterPro"/>
</dbReference>
<comment type="subcellular location">
    <subcellularLocation>
        <location evidence="1 13">Endoplasmic reticulum membrane</location>
        <topology evidence="1 13">Multi-pass membrane protein</topology>
    </subcellularLocation>
</comment>
<dbReference type="GO" id="GO:0051751">
    <property type="term" value="F:alpha-1,4-mannosyltransferase activity"/>
    <property type="evidence" value="ECO:0007669"/>
    <property type="project" value="InterPro"/>
</dbReference>
<comment type="similarity">
    <text evidence="3 13">Belongs to the PIGM family.</text>
</comment>
<dbReference type="AlphaFoldDB" id="A0A8I6SVC3"/>
<keyword evidence="7 13" id="KW-0812">Transmembrane</keyword>
<keyword evidence="15" id="KW-1185">Reference proteome</keyword>
<accession>A0A8I6SVC3</accession>
<feature type="transmembrane region" description="Helical" evidence="13">
    <location>
        <begin position="330"/>
        <end position="351"/>
    </location>
</feature>
<dbReference type="UniPathway" id="UPA00196"/>
<evidence type="ECO:0000256" key="5">
    <source>
        <dbReference type="ARBA" id="ARBA00022676"/>
    </source>
</evidence>
<evidence type="ECO:0000313" key="14">
    <source>
        <dbReference type="EnsemblMetazoa" id="XP_024086013.1"/>
    </source>
</evidence>
<dbReference type="EnsemblMetazoa" id="XM_024230245.1">
    <property type="protein sequence ID" value="XP_024086013.1"/>
    <property type="gene ID" value="LOC112126107"/>
</dbReference>
<evidence type="ECO:0000256" key="6">
    <source>
        <dbReference type="ARBA" id="ARBA00022679"/>
    </source>
</evidence>
<dbReference type="EC" id="2.4.1.-" evidence="13"/>
<comment type="pathway">
    <text evidence="2 13">Glycolipid biosynthesis; glycosylphosphatidylinositol-anchor biosynthesis.</text>
</comment>
<feature type="transmembrane region" description="Helical" evidence="13">
    <location>
        <begin position="113"/>
        <end position="132"/>
    </location>
</feature>
<dbReference type="GO" id="GO:0005789">
    <property type="term" value="C:endoplasmic reticulum membrane"/>
    <property type="evidence" value="ECO:0007669"/>
    <property type="project" value="UniProtKB-SubCell"/>
</dbReference>
<dbReference type="PANTHER" id="PTHR12886">
    <property type="entry name" value="PIG-M MANNOSYLTRANSFERASE"/>
    <property type="match status" value="1"/>
</dbReference>
<protein>
    <recommendedName>
        <fullName evidence="12 13">GPI alpha-1,4-mannosyltransferase I, catalytic subunit</fullName>
        <ecNumber evidence="13">2.4.1.-</ecNumber>
    </recommendedName>
    <alternativeName>
        <fullName evidence="13">GPI mannosyltransferase I</fullName>
    </alternativeName>
</protein>
<feature type="transmembrane region" description="Helical" evidence="13">
    <location>
        <begin position="292"/>
        <end position="310"/>
    </location>
</feature>
<dbReference type="OrthoDB" id="3821113at2759"/>
<evidence type="ECO:0000256" key="9">
    <source>
        <dbReference type="ARBA" id="ARBA00022989"/>
    </source>
</evidence>
<evidence type="ECO:0000256" key="4">
    <source>
        <dbReference type="ARBA" id="ARBA00022502"/>
    </source>
</evidence>
<evidence type="ECO:0000256" key="11">
    <source>
        <dbReference type="ARBA" id="ARBA00093408"/>
    </source>
</evidence>
<evidence type="ECO:0000256" key="12">
    <source>
        <dbReference type="ARBA" id="ARBA00093608"/>
    </source>
</evidence>
<keyword evidence="4 13" id="KW-0337">GPI-anchor biosynthesis</keyword>
<dbReference type="PANTHER" id="PTHR12886:SF0">
    <property type="entry name" value="GPI MANNOSYLTRANSFERASE 1"/>
    <property type="match status" value="1"/>
</dbReference>
<dbReference type="Proteomes" id="UP000494040">
    <property type="component" value="Unassembled WGS sequence"/>
</dbReference>
<dbReference type="OMA" id="MLWFIGQ"/>
<evidence type="ECO:0000256" key="8">
    <source>
        <dbReference type="ARBA" id="ARBA00022824"/>
    </source>
</evidence>
<dbReference type="KEGG" id="clec:112126107"/>
<dbReference type="RefSeq" id="XP_024086013.1">
    <property type="nucleotide sequence ID" value="XM_024230245.1"/>
</dbReference>
<name>A0A8I6SVC3_CIMLE</name>
<keyword evidence="5 13" id="KW-0328">Glycosyltransferase</keyword>
<sequence>MDSLYVHLFFGFTIRVIFITYGIIQDSISEVQFTDIDYKVFTDAARNIIKGGSPYDTATYRYPPLIAVLMIPNVLYHPCFGKILLSFIDLAVYYLLCRILALQGLTKERSKRFALVWLYNPLSIVITTRGNADSVSAFFVILTLYFFNRKWFSWAGVVHGIAVHIRLYPIVFSLPLYISIIDSHENKFIQMLFPNKSRILFVASCALAFAGQTGLCYLLYGYEFLYESFLYHLTRIDIRHNYSVYFYLNYLNYGSDPILVNKVITLLPIVVLLLALAYFYSTPRHLAFCEMSMAFVLVMFNSVVTCQYFIWYLSLLPLCLPKMTCSWKELFLVSNFWFASQAAWLLPAYLLEFKSMDTYLYIWIQCLVFFWANVIVLTSFIRSYDVKKVKSK</sequence>
<feature type="transmembrane region" description="Helical" evidence="13">
    <location>
        <begin position="152"/>
        <end position="178"/>
    </location>
</feature>
<evidence type="ECO:0000256" key="13">
    <source>
        <dbReference type="RuleBase" id="RU365064"/>
    </source>
</evidence>
<organism evidence="14 15">
    <name type="scientific">Cimex lectularius</name>
    <name type="common">Bed bug</name>
    <name type="synonym">Acanthia lectularia</name>
    <dbReference type="NCBI Taxonomy" id="79782"/>
    <lineage>
        <taxon>Eukaryota</taxon>
        <taxon>Metazoa</taxon>
        <taxon>Ecdysozoa</taxon>
        <taxon>Arthropoda</taxon>
        <taxon>Hexapoda</taxon>
        <taxon>Insecta</taxon>
        <taxon>Pterygota</taxon>
        <taxon>Neoptera</taxon>
        <taxon>Paraneoptera</taxon>
        <taxon>Hemiptera</taxon>
        <taxon>Heteroptera</taxon>
        <taxon>Panheteroptera</taxon>
        <taxon>Cimicomorpha</taxon>
        <taxon>Cimicidae</taxon>
        <taxon>Cimex</taxon>
    </lineage>
</organism>
<evidence type="ECO:0000256" key="7">
    <source>
        <dbReference type="ARBA" id="ARBA00022692"/>
    </source>
</evidence>
<dbReference type="CTD" id="37470"/>
<keyword evidence="10 13" id="KW-0472">Membrane</keyword>
<dbReference type="GO" id="GO:1990529">
    <property type="term" value="C:glycosylphosphatidylinositol-mannosyltransferase I complex"/>
    <property type="evidence" value="ECO:0007669"/>
    <property type="project" value="TreeGrafter"/>
</dbReference>
<evidence type="ECO:0000256" key="10">
    <source>
        <dbReference type="ARBA" id="ARBA00023136"/>
    </source>
</evidence>
<reference evidence="14" key="1">
    <citation type="submission" date="2022-01" db="UniProtKB">
        <authorList>
            <consortium name="EnsemblMetazoa"/>
        </authorList>
    </citation>
    <scope>IDENTIFICATION</scope>
</reference>
<feature type="transmembrane region" description="Helical" evidence="13">
    <location>
        <begin position="258"/>
        <end position="280"/>
    </location>
</feature>
<keyword evidence="9 13" id="KW-1133">Transmembrane helix</keyword>
<keyword evidence="8 13" id="KW-0256">Endoplasmic reticulum</keyword>
<dbReference type="GeneID" id="112126107"/>
<feature type="transmembrane region" description="Helical" evidence="13">
    <location>
        <begin position="358"/>
        <end position="381"/>
    </location>
</feature>
<keyword evidence="6 13" id="KW-0808">Transferase</keyword>
<evidence type="ECO:0000256" key="2">
    <source>
        <dbReference type="ARBA" id="ARBA00004687"/>
    </source>
</evidence>
<evidence type="ECO:0000313" key="15">
    <source>
        <dbReference type="Proteomes" id="UP000494040"/>
    </source>
</evidence>
<dbReference type="GO" id="GO:0006506">
    <property type="term" value="P:GPI anchor biosynthetic process"/>
    <property type="evidence" value="ECO:0007669"/>
    <property type="project" value="UniProtKB-UniPathway"/>
</dbReference>
<feature type="transmembrane region" description="Helical" evidence="13">
    <location>
        <begin position="83"/>
        <end position="101"/>
    </location>
</feature>
<comment type="function">
    <text evidence="11 13">Catalytic subunit of the glycosylphosphatidylinositol-mannosyltransferase I complex which catalyzes the transfer of the first mannose, via an alpha-1,4 bond from a dolichol-phosphate-mannose (Dol-P-Man) to the glucosaminyl acyl phosphatidylinositol (GlcN-(acyl)PI) intermediate to generate alpha-D-Man-(1-&gt;4)-alpha-D-GlcN-(1-&gt;6)-(1-radyl,2-acyl-sn-glycero-3-phospho)-2-acyl-inositol and participates in the sixth step of the glycosylphosphatidylinositol-anchor biosynthesis.</text>
</comment>
<dbReference type="Pfam" id="PF05007">
    <property type="entry name" value="Mannosyl_trans"/>
    <property type="match status" value="1"/>
</dbReference>
<proteinExistence type="inferred from homology"/>
<dbReference type="InterPro" id="IPR007704">
    <property type="entry name" value="PIG-M"/>
</dbReference>